<evidence type="ECO:0000313" key="1">
    <source>
        <dbReference type="EMBL" id="JAH67102.1"/>
    </source>
</evidence>
<accession>A0A0E9UMS6</accession>
<reference evidence="1" key="2">
    <citation type="journal article" date="2015" name="Fish Shellfish Immunol.">
        <title>Early steps in the European eel (Anguilla anguilla)-Vibrio vulnificus interaction in the gills: Role of the RtxA13 toxin.</title>
        <authorList>
            <person name="Callol A."/>
            <person name="Pajuelo D."/>
            <person name="Ebbesson L."/>
            <person name="Teles M."/>
            <person name="MacKenzie S."/>
            <person name="Amaro C."/>
        </authorList>
    </citation>
    <scope>NUCLEOTIDE SEQUENCE</scope>
</reference>
<protein>
    <submittedName>
        <fullName evidence="1">Uncharacterized protein</fullName>
    </submittedName>
</protein>
<reference evidence="1" key="1">
    <citation type="submission" date="2014-11" db="EMBL/GenBank/DDBJ databases">
        <authorList>
            <person name="Amaro Gonzalez C."/>
        </authorList>
    </citation>
    <scope>NUCLEOTIDE SEQUENCE</scope>
</reference>
<proteinExistence type="predicted"/>
<organism evidence="1">
    <name type="scientific">Anguilla anguilla</name>
    <name type="common">European freshwater eel</name>
    <name type="synonym">Muraena anguilla</name>
    <dbReference type="NCBI Taxonomy" id="7936"/>
    <lineage>
        <taxon>Eukaryota</taxon>
        <taxon>Metazoa</taxon>
        <taxon>Chordata</taxon>
        <taxon>Craniata</taxon>
        <taxon>Vertebrata</taxon>
        <taxon>Euteleostomi</taxon>
        <taxon>Actinopterygii</taxon>
        <taxon>Neopterygii</taxon>
        <taxon>Teleostei</taxon>
        <taxon>Anguilliformes</taxon>
        <taxon>Anguillidae</taxon>
        <taxon>Anguilla</taxon>
    </lineage>
</organism>
<dbReference type="AlphaFoldDB" id="A0A0E9UMS6"/>
<name>A0A0E9UMS6_ANGAN</name>
<sequence>MLTSVCSPQRWFRINILSIVEPRLQCSIMGLQVCILKSLKQVN</sequence>
<dbReference type="EMBL" id="GBXM01041475">
    <property type="protein sequence ID" value="JAH67102.1"/>
    <property type="molecule type" value="Transcribed_RNA"/>
</dbReference>